<feature type="region of interest" description="Disordered" evidence="4">
    <location>
        <begin position="704"/>
        <end position="743"/>
    </location>
</feature>
<evidence type="ECO:0000313" key="7">
    <source>
        <dbReference type="Proteomes" id="UP000011744"/>
    </source>
</evidence>
<keyword evidence="7" id="KW-1185">Reference proteome</keyword>
<keyword evidence="2" id="KW-0378">Hydrolase</keyword>
<dbReference type="CDD" id="cd11326">
    <property type="entry name" value="AmyAc_Glg_debranch"/>
    <property type="match status" value="1"/>
</dbReference>
<dbReference type="Gene3D" id="2.60.40.10">
    <property type="entry name" value="Immunoglobulins"/>
    <property type="match status" value="1"/>
</dbReference>
<dbReference type="PATRIC" id="fig|1244869.3.peg.1150"/>
<dbReference type="Gene3D" id="3.20.20.80">
    <property type="entry name" value="Glycosidases"/>
    <property type="match status" value="1"/>
</dbReference>
<comment type="caution">
    <text evidence="6">The sequence shown here is derived from an EMBL/GenBank/DDBJ whole genome shotgun (WGS) entry which is preliminary data.</text>
</comment>
<dbReference type="SMART" id="SM00642">
    <property type="entry name" value="Aamy"/>
    <property type="match status" value="1"/>
</dbReference>
<dbReference type="GO" id="GO:0004135">
    <property type="term" value="F:amylo-alpha-1,6-glucosidase activity"/>
    <property type="evidence" value="ECO:0007669"/>
    <property type="project" value="InterPro"/>
</dbReference>
<organism evidence="6 7">
    <name type="scientific">Paramagnetospirillum caucaseum</name>
    <dbReference type="NCBI Taxonomy" id="1244869"/>
    <lineage>
        <taxon>Bacteria</taxon>
        <taxon>Pseudomonadati</taxon>
        <taxon>Pseudomonadota</taxon>
        <taxon>Alphaproteobacteria</taxon>
        <taxon>Rhodospirillales</taxon>
        <taxon>Magnetospirillaceae</taxon>
        <taxon>Paramagnetospirillum</taxon>
    </lineage>
</organism>
<dbReference type="Gene3D" id="2.60.40.1180">
    <property type="entry name" value="Golgi alpha-mannosidase II"/>
    <property type="match status" value="1"/>
</dbReference>
<dbReference type="InterPro" id="IPR006047">
    <property type="entry name" value="GH13_cat_dom"/>
</dbReference>
<dbReference type="InterPro" id="IPR011837">
    <property type="entry name" value="Glycogen_debranch_GlgX"/>
</dbReference>
<dbReference type="GO" id="GO:0005980">
    <property type="term" value="P:glycogen catabolic process"/>
    <property type="evidence" value="ECO:0007669"/>
    <property type="project" value="InterPro"/>
</dbReference>
<evidence type="ECO:0000259" key="5">
    <source>
        <dbReference type="SMART" id="SM00642"/>
    </source>
</evidence>
<keyword evidence="3" id="KW-0326">Glycosidase</keyword>
<accession>M2ZU36</accession>
<dbReference type="Proteomes" id="UP000011744">
    <property type="component" value="Unassembled WGS sequence"/>
</dbReference>
<dbReference type="AlphaFoldDB" id="M2ZU36"/>
<sequence>MTSRRRILPGQPYPLGATWDGNGVNFALFSAHAEKVELCLFDRRGLREVERISLPEYTDEVWHGYLPDCRPGQLYGYRVHGPYDPNEGHRFNPHKLLLDPYAKALAGGFEWSDTHFGFKPGTPKLDLIADRRDNARFMPKCRVLDTAFTWGNDRRPNVPWPETIVYEAHVRGQTIKHPGVVNGMRGTFLGLTQPGVIDHLRRLGVTTLQLLPIHAMIDEKHLADRGLRNYWGYNSIGFFAADPRYYSASPHGDFKTMVSRLHDVGIEVILDVVYNHTAEGNHLGPTLSFRGIDNLSYYRLGPDGKRWYENYSGCGNTLNLAHPRVLQMVMDSLRYWADEMHVDGFRFDLAASLVRGKGGFDHSSAFLDAVRQDPGLSRLKMIAEPWDLGGDGYRVGRFPPGWSEWNGRYRDTVRRFWTGEGGVIGDLASRLTGSFDIFGWGGRRPWASLNFVTCHDGFTLKDLVSYERKHNEANLEGNKDGTDANYAWNCGHEGPSPYPEVRELRARQSRNLLATLLLSQGVPMLLAGDEMGRSQRGNNNAYCQDNEIGWVDWSEVDEDLLAFVQSLIALRKAHPVFRRPRFFEGRRLPGSPLKDIVWITPEGREMGHGDWTTPFARSLGFVLGGESCAVDNLTGREEMDDTFLVLLNAYHEAVPYVLPPPSLGRSWELVLDTFDPAGRQAGTHWAAGITYPLGQRSLAVLRRSGALRGVPRDESSGPSGVPRDESSGPSGVPRDGNKEGDKE</sequence>
<dbReference type="InterPro" id="IPR044505">
    <property type="entry name" value="GlgX_Isoamylase_N_E_set"/>
</dbReference>
<gene>
    <name evidence="6" type="ORF">H261_05744</name>
</gene>
<dbReference type="STRING" id="1244869.H261_05744"/>
<dbReference type="Pfam" id="PF00128">
    <property type="entry name" value="Alpha-amylase"/>
    <property type="match status" value="1"/>
</dbReference>
<dbReference type="SUPFAM" id="SSF81296">
    <property type="entry name" value="E set domains"/>
    <property type="match status" value="1"/>
</dbReference>
<dbReference type="InterPro" id="IPR014756">
    <property type="entry name" value="Ig_E-set"/>
</dbReference>
<dbReference type="InterPro" id="IPR013783">
    <property type="entry name" value="Ig-like_fold"/>
</dbReference>
<evidence type="ECO:0000256" key="1">
    <source>
        <dbReference type="ARBA" id="ARBA00008061"/>
    </source>
</evidence>
<dbReference type="eggNOG" id="COG1523">
    <property type="taxonomic scope" value="Bacteria"/>
</dbReference>
<dbReference type="CDD" id="cd02856">
    <property type="entry name" value="E_set_GDE_Isoamylase_N"/>
    <property type="match status" value="1"/>
</dbReference>
<evidence type="ECO:0000256" key="3">
    <source>
        <dbReference type="ARBA" id="ARBA00023295"/>
    </source>
</evidence>
<dbReference type="InterPro" id="IPR004193">
    <property type="entry name" value="Glyco_hydro_13_N"/>
</dbReference>
<protein>
    <submittedName>
        <fullName evidence="6">Pullulanase PulA</fullName>
    </submittedName>
</protein>
<dbReference type="NCBIfam" id="TIGR02100">
    <property type="entry name" value="glgX_debranch"/>
    <property type="match status" value="1"/>
</dbReference>
<dbReference type="InterPro" id="IPR013780">
    <property type="entry name" value="Glyco_hydro_b"/>
</dbReference>
<evidence type="ECO:0000313" key="6">
    <source>
        <dbReference type="EMBL" id="EME70887.1"/>
    </source>
</evidence>
<comment type="similarity">
    <text evidence="1">Belongs to the glycosyl hydrolase 13 family.</text>
</comment>
<dbReference type="SUPFAM" id="SSF51011">
    <property type="entry name" value="Glycosyl hydrolase domain"/>
    <property type="match status" value="1"/>
</dbReference>
<name>M2ZU36_9PROT</name>
<dbReference type="SUPFAM" id="SSF51445">
    <property type="entry name" value="(Trans)glycosidases"/>
    <property type="match status" value="1"/>
</dbReference>
<dbReference type="InterPro" id="IPR017853">
    <property type="entry name" value="GH"/>
</dbReference>
<dbReference type="PANTHER" id="PTHR43002">
    <property type="entry name" value="GLYCOGEN DEBRANCHING ENZYME"/>
    <property type="match status" value="1"/>
</dbReference>
<feature type="domain" description="Glycosyl hydrolase family 13 catalytic" evidence="5">
    <location>
        <begin position="142"/>
        <end position="571"/>
    </location>
</feature>
<evidence type="ECO:0000256" key="4">
    <source>
        <dbReference type="SAM" id="MobiDB-lite"/>
    </source>
</evidence>
<dbReference type="Pfam" id="PF02922">
    <property type="entry name" value="CBM_48"/>
    <property type="match status" value="1"/>
</dbReference>
<dbReference type="EMBL" id="AONQ01000011">
    <property type="protein sequence ID" value="EME70887.1"/>
    <property type="molecule type" value="Genomic_DNA"/>
</dbReference>
<reference evidence="6 7" key="1">
    <citation type="journal article" date="2014" name="Genome Announc.">
        <title>Draft Genome Sequence of Magnetospirillum sp. Strain SO-1, a Freshwater Magnetotactic Bacterium Isolated from the Ol'khovka River, Russia.</title>
        <authorList>
            <person name="Grouzdev D.S."/>
            <person name="Dziuba M.V."/>
            <person name="Sukhacheva M.S."/>
            <person name="Mardanov A.V."/>
            <person name="Beletskiy A.V."/>
            <person name="Kuznetsov B.B."/>
            <person name="Skryabin K.G."/>
        </authorList>
    </citation>
    <scope>NUCLEOTIDE SEQUENCE [LARGE SCALE GENOMIC DNA]</scope>
    <source>
        <strain evidence="6 7">SO-1</strain>
    </source>
</reference>
<evidence type="ECO:0000256" key="2">
    <source>
        <dbReference type="ARBA" id="ARBA00022801"/>
    </source>
</evidence>
<dbReference type="RefSeq" id="WP_008615323.1">
    <property type="nucleotide sequence ID" value="NZ_AONQ01000011.1"/>
</dbReference>
<proteinExistence type="inferred from homology"/>